<accession>A0ABD3U6X3</accession>
<comment type="caution">
    <text evidence="1">The sequence shown here is derived from an EMBL/GenBank/DDBJ whole genome shotgun (WGS) entry which is preliminary data.</text>
</comment>
<organism evidence="1 2">
    <name type="scientific">Penstemon smallii</name>
    <dbReference type="NCBI Taxonomy" id="265156"/>
    <lineage>
        <taxon>Eukaryota</taxon>
        <taxon>Viridiplantae</taxon>
        <taxon>Streptophyta</taxon>
        <taxon>Embryophyta</taxon>
        <taxon>Tracheophyta</taxon>
        <taxon>Spermatophyta</taxon>
        <taxon>Magnoliopsida</taxon>
        <taxon>eudicotyledons</taxon>
        <taxon>Gunneridae</taxon>
        <taxon>Pentapetalae</taxon>
        <taxon>asterids</taxon>
        <taxon>lamiids</taxon>
        <taxon>Lamiales</taxon>
        <taxon>Plantaginaceae</taxon>
        <taxon>Cheloneae</taxon>
        <taxon>Penstemon</taxon>
    </lineage>
</organism>
<gene>
    <name evidence="1" type="ORF">ACJIZ3_002617</name>
</gene>
<sequence>MNSNVSNPILALFPVQLKSTTCPATSPSVPIALANSPTAASTLFGATPLVAVAMNSNAKASKESAANTATSSPNTLWFVGFPRRRSSLSIQGKSSWIKDMAAMHNMGRTLFPPANNEYLIASWIVGGFFTETASSRALLMKFAFSVT</sequence>
<dbReference type="EMBL" id="JBJXBP010000002">
    <property type="protein sequence ID" value="KAL3845214.1"/>
    <property type="molecule type" value="Genomic_DNA"/>
</dbReference>
<name>A0ABD3U6X3_9LAMI</name>
<evidence type="ECO:0000313" key="1">
    <source>
        <dbReference type="EMBL" id="KAL3845214.1"/>
    </source>
</evidence>
<protein>
    <submittedName>
        <fullName evidence="1">Uncharacterized protein</fullName>
    </submittedName>
</protein>
<proteinExistence type="predicted"/>
<evidence type="ECO:0000313" key="2">
    <source>
        <dbReference type="Proteomes" id="UP001634393"/>
    </source>
</evidence>
<dbReference type="Proteomes" id="UP001634393">
    <property type="component" value="Unassembled WGS sequence"/>
</dbReference>
<dbReference type="AlphaFoldDB" id="A0ABD3U6X3"/>
<reference evidence="1 2" key="1">
    <citation type="submission" date="2024-12" db="EMBL/GenBank/DDBJ databases">
        <title>The unique morphological basis and parallel evolutionary history of personate flowers in Penstemon.</title>
        <authorList>
            <person name="Depatie T.H."/>
            <person name="Wessinger C.A."/>
        </authorList>
    </citation>
    <scope>NUCLEOTIDE SEQUENCE [LARGE SCALE GENOMIC DNA]</scope>
    <source>
        <strain evidence="1">WTNN_2</strain>
        <tissue evidence="1">Leaf</tissue>
    </source>
</reference>
<keyword evidence="2" id="KW-1185">Reference proteome</keyword>